<keyword evidence="3" id="KW-1133">Transmembrane helix</keyword>
<reference evidence="5 6" key="1">
    <citation type="submission" date="2016-08" db="EMBL/GenBank/DDBJ databases">
        <title>Whole genome sequence of Mesorhizobium sp. strain UASWS1009 isolated from industrial sewage.</title>
        <authorList>
            <person name="Crovadore J."/>
            <person name="Calmin G."/>
            <person name="Chablais R."/>
            <person name="Cochard B."/>
            <person name="Lefort F."/>
        </authorList>
    </citation>
    <scope>NUCLEOTIDE SEQUENCE [LARGE SCALE GENOMIC DNA]</scope>
    <source>
        <strain evidence="5 6">UASWS1009</strain>
    </source>
</reference>
<comment type="caution">
    <text evidence="5">The sequence shown here is derived from an EMBL/GenBank/DDBJ whole genome shotgun (WGS) entry which is preliminary data.</text>
</comment>
<dbReference type="SUPFAM" id="SSF55073">
    <property type="entry name" value="Nucleotide cyclase"/>
    <property type="match status" value="1"/>
</dbReference>
<evidence type="ECO:0000256" key="2">
    <source>
        <dbReference type="ARBA" id="ARBA00034247"/>
    </source>
</evidence>
<evidence type="ECO:0000259" key="4">
    <source>
        <dbReference type="PROSITE" id="PS50887"/>
    </source>
</evidence>
<dbReference type="EC" id="2.7.7.65" evidence="1"/>
<dbReference type="Pfam" id="PF00990">
    <property type="entry name" value="GGDEF"/>
    <property type="match status" value="1"/>
</dbReference>
<dbReference type="GO" id="GO:0052621">
    <property type="term" value="F:diguanylate cyclase activity"/>
    <property type="evidence" value="ECO:0007669"/>
    <property type="project" value="UniProtKB-EC"/>
</dbReference>
<name>A0A1C2DZ48_9HYPH</name>
<keyword evidence="3" id="KW-0472">Membrane</keyword>
<evidence type="ECO:0000256" key="3">
    <source>
        <dbReference type="SAM" id="Phobius"/>
    </source>
</evidence>
<dbReference type="PROSITE" id="PS50887">
    <property type="entry name" value="GGDEF"/>
    <property type="match status" value="1"/>
</dbReference>
<accession>A0A1C2DZ48</accession>
<evidence type="ECO:0000256" key="1">
    <source>
        <dbReference type="ARBA" id="ARBA00012528"/>
    </source>
</evidence>
<dbReference type="InterPro" id="IPR050469">
    <property type="entry name" value="Diguanylate_Cyclase"/>
</dbReference>
<keyword evidence="6" id="KW-1185">Reference proteome</keyword>
<feature type="transmembrane region" description="Helical" evidence="3">
    <location>
        <begin position="12"/>
        <end position="35"/>
    </location>
</feature>
<protein>
    <recommendedName>
        <fullName evidence="1">diguanylate cyclase</fullName>
        <ecNumber evidence="1">2.7.7.65</ecNumber>
    </recommendedName>
</protein>
<dbReference type="FunFam" id="3.30.70.270:FF:000001">
    <property type="entry name" value="Diguanylate cyclase domain protein"/>
    <property type="match status" value="1"/>
</dbReference>
<dbReference type="PANTHER" id="PTHR45138">
    <property type="entry name" value="REGULATORY COMPONENTS OF SENSORY TRANSDUCTION SYSTEM"/>
    <property type="match status" value="1"/>
</dbReference>
<feature type="transmembrane region" description="Helical" evidence="3">
    <location>
        <begin position="329"/>
        <end position="351"/>
    </location>
</feature>
<evidence type="ECO:0000313" key="5">
    <source>
        <dbReference type="EMBL" id="OCX20028.1"/>
    </source>
</evidence>
<feature type="domain" description="GGDEF" evidence="4">
    <location>
        <begin position="444"/>
        <end position="578"/>
    </location>
</feature>
<sequence>MRLRRLNRDQSLYPKLSFSIGLAVLCATVLATMILSRAWNDFAEARQNLYDIQYYRQILDAANFLSAERGPANNVMSESPSPSDASLKRLADFRARSDAALAGLAAAPEVPFLLHDHPVPSALLAAVTAALAEARDKVDQVQASKGDEAKLRAMQQAIEAMFDVSDRFRSVVTWRSNELISHDSGLAAPALIGQMLADLREYGGRAASEVIAPLASHQRIPLPNIIDARQSQGRIYEIWQMLHSQTALNAVPDLAKNQAAIDALFFGVGMDLIDKVIKEGKDSTNYSITATDLTTRFVPTMKPIEDYRMAFLDEMVSRFSMERDGALRLFLAVALATAVILAVLIGVLLAVRRDVFRPLLQAHEEVIGLAEDRPPAARADLGGAGEIVRLFNAIDVLQDRMRERASLTSELRVQAETDGLTGVLNRRTLDHIAQNGGGRLPADETLCLVMVDIDHFKNINDSHGHLAGDRVLVDTATLLKRETPAGGVVARFGGEEFALLFACPDIDHAAHLAEGIRMTLQGHRFTIPGGAQLAITASFGVACGQRSPRDWRHLVERADRALYQAKSDGRNRVSVAPDVVRRQASAEGGRRMPIRGSR</sequence>
<dbReference type="InterPro" id="IPR029787">
    <property type="entry name" value="Nucleotide_cyclase"/>
</dbReference>
<dbReference type="InterPro" id="IPR043128">
    <property type="entry name" value="Rev_trsase/Diguanyl_cyclase"/>
</dbReference>
<dbReference type="Proteomes" id="UP000094412">
    <property type="component" value="Unassembled WGS sequence"/>
</dbReference>
<proteinExistence type="predicted"/>
<dbReference type="SMART" id="SM00267">
    <property type="entry name" value="GGDEF"/>
    <property type="match status" value="1"/>
</dbReference>
<gene>
    <name evidence="5" type="ORF">QV13_09770</name>
</gene>
<dbReference type="CDD" id="cd01949">
    <property type="entry name" value="GGDEF"/>
    <property type="match status" value="1"/>
</dbReference>
<evidence type="ECO:0000313" key="6">
    <source>
        <dbReference type="Proteomes" id="UP000094412"/>
    </source>
</evidence>
<dbReference type="Gene3D" id="3.30.70.270">
    <property type="match status" value="1"/>
</dbReference>
<organism evidence="5 6">
    <name type="scientific">Mesorhizobium hungaricum</name>
    <dbReference type="NCBI Taxonomy" id="1566387"/>
    <lineage>
        <taxon>Bacteria</taxon>
        <taxon>Pseudomonadati</taxon>
        <taxon>Pseudomonadota</taxon>
        <taxon>Alphaproteobacteria</taxon>
        <taxon>Hyphomicrobiales</taxon>
        <taxon>Phyllobacteriaceae</taxon>
        <taxon>Mesorhizobium</taxon>
    </lineage>
</organism>
<dbReference type="EMBL" id="MDEO01000030">
    <property type="protein sequence ID" value="OCX20028.1"/>
    <property type="molecule type" value="Genomic_DNA"/>
</dbReference>
<dbReference type="InterPro" id="IPR000160">
    <property type="entry name" value="GGDEF_dom"/>
</dbReference>
<dbReference type="NCBIfam" id="TIGR00254">
    <property type="entry name" value="GGDEF"/>
    <property type="match status" value="1"/>
</dbReference>
<comment type="catalytic activity">
    <reaction evidence="2">
        <text>2 GTP = 3',3'-c-di-GMP + 2 diphosphate</text>
        <dbReference type="Rhea" id="RHEA:24898"/>
        <dbReference type="ChEBI" id="CHEBI:33019"/>
        <dbReference type="ChEBI" id="CHEBI:37565"/>
        <dbReference type="ChEBI" id="CHEBI:58805"/>
        <dbReference type="EC" id="2.7.7.65"/>
    </reaction>
</comment>
<dbReference type="AlphaFoldDB" id="A0A1C2DZ48"/>
<keyword evidence="3" id="KW-0812">Transmembrane</keyword>
<dbReference type="STRING" id="1566387.QV13_09770"/>
<dbReference type="PANTHER" id="PTHR45138:SF9">
    <property type="entry name" value="DIGUANYLATE CYCLASE DGCM-RELATED"/>
    <property type="match status" value="1"/>
</dbReference>